<feature type="transmembrane region" description="Helical" evidence="12">
    <location>
        <begin position="6"/>
        <end position="26"/>
    </location>
</feature>
<comment type="caution">
    <text evidence="13">The sequence shown here is derived from an EMBL/GenBank/DDBJ whole genome shotgun (WGS) entry which is preliminary data.</text>
</comment>
<feature type="transmembrane region" description="Helical" evidence="12">
    <location>
        <begin position="77"/>
        <end position="94"/>
    </location>
</feature>
<keyword evidence="11" id="KW-0739">Sodium transport</keyword>
<comment type="subcellular location">
    <subcellularLocation>
        <location evidence="1">Cell membrane</location>
        <topology evidence="1">Multi-pass membrane protein</topology>
    </subcellularLocation>
</comment>
<evidence type="ECO:0000256" key="12">
    <source>
        <dbReference type="SAM" id="Phobius"/>
    </source>
</evidence>
<name>A0A644X1R4_9ZZZZ</name>
<dbReference type="Pfam" id="PF00474">
    <property type="entry name" value="SSF"/>
    <property type="match status" value="1"/>
</dbReference>
<keyword evidence="7 12" id="KW-1133">Transmembrane helix</keyword>
<dbReference type="GO" id="GO:0005886">
    <property type="term" value="C:plasma membrane"/>
    <property type="evidence" value="ECO:0007669"/>
    <property type="project" value="UniProtKB-SubCell"/>
</dbReference>
<dbReference type="PANTHER" id="PTHR48086:SF3">
    <property type="entry name" value="SODIUM_PROLINE SYMPORTER"/>
    <property type="match status" value="1"/>
</dbReference>
<dbReference type="GO" id="GO:0015293">
    <property type="term" value="F:symporter activity"/>
    <property type="evidence" value="ECO:0007669"/>
    <property type="project" value="UniProtKB-KW"/>
</dbReference>
<feature type="transmembrane region" description="Helical" evidence="12">
    <location>
        <begin position="126"/>
        <end position="144"/>
    </location>
</feature>
<dbReference type="Gene3D" id="1.20.1730.10">
    <property type="entry name" value="Sodium/glucose cotransporter"/>
    <property type="match status" value="1"/>
</dbReference>
<evidence type="ECO:0000256" key="2">
    <source>
        <dbReference type="ARBA" id="ARBA00006434"/>
    </source>
</evidence>
<evidence type="ECO:0000256" key="11">
    <source>
        <dbReference type="ARBA" id="ARBA00023201"/>
    </source>
</evidence>
<feature type="transmembrane region" description="Helical" evidence="12">
    <location>
        <begin position="382"/>
        <end position="400"/>
    </location>
</feature>
<keyword evidence="9" id="KW-0406">Ion transport</keyword>
<evidence type="ECO:0000256" key="3">
    <source>
        <dbReference type="ARBA" id="ARBA00022448"/>
    </source>
</evidence>
<proteinExistence type="inferred from homology"/>
<feature type="transmembrane region" description="Helical" evidence="12">
    <location>
        <begin position="150"/>
        <end position="176"/>
    </location>
</feature>
<feature type="transmembrane region" description="Helical" evidence="12">
    <location>
        <begin position="47"/>
        <end position="71"/>
    </location>
</feature>
<evidence type="ECO:0000256" key="7">
    <source>
        <dbReference type="ARBA" id="ARBA00022989"/>
    </source>
</evidence>
<feature type="transmembrane region" description="Helical" evidence="12">
    <location>
        <begin position="437"/>
        <end position="456"/>
    </location>
</feature>
<accession>A0A644X1R4</accession>
<keyword evidence="5 12" id="KW-0812">Transmembrane</keyword>
<dbReference type="GO" id="GO:0006814">
    <property type="term" value="P:sodium ion transport"/>
    <property type="evidence" value="ECO:0007669"/>
    <property type="project" value="UniProtKB-KW"/>
</dbReference>
<feature type="transmembrane region" description="Helical" evidence="12">
    <location>
        <begin position="462"/>
        <end position="482"/>
    </location>
</feature>
<evidence type="ECO:0000256" key="4">
    <source>
        <dbReference type="ARBA" id="ARBA00022475"/>
    </source>
</evidence>
<keyword evidence="4" id="KW-1003">Cell membrane</keyword>
<keyword evidence="10 12" id="KW-0472">Membrane</keyword>
<protein>
    <submittedName>
        <fullName evidence="13">Osmoregulated proline transporter OpuE</fullName>
    </submittedName>
</protein>
<keyword evidence="6" id="KW-0769">Symport</keyword>
<dbReference type="PROSITE" id="PS50283">
    <property type="entry name" value="NA_SOLUT_SYMP_3"/>
    <property type="match status" value="1"/>
</dbReference>
<comment type="similarity">
    <text evidence="2">Belongs to the sodium:solute symporter (SSF) (TC 2.A.21) family.</text>
</comment>
<keyword evidence="3" id="KW-0813">Transport</keyword>
<feature type="transmembrane region" description="Helical" evidence="12">
    <location>
        <begin position="406"/>
        <end position="430"/>
    </location>
</feature>
<feature type="transmembrane region" description="Helical" evidence="12">
    <location>
        <begin position="188"/>
        <end position="221"/>
    </location>
</feature>
<evidence type="ECO:0000256" key="1">
    <source>
        <dbReference type="ARBA" id="ARBA00004651"/>
    </source>
</evidence>
<sequence>MSQGTTFLIIFFSALMISVSFLIGLWSKKKATSAQAYFGGTAMFGPVAVGLSSMAGIASAFAIVGVPGIIYANGNAMTFWMLSGAAFAMSYLILGKRVRAMAEIAPISSLGDICDIRFNHNRVIKALMSIIICLGCVGYLAAQISAGSKLIATLVNCPPIVAGFVIFGLLTVYTALSGEVGGLLSQAFQGLVMVLAGIVIIVAFFVVTGGFGNVLAAVSAVPEITGANGVTKTLGPDFLNAWGKASGGTSLTWMLIPILGCVGQPQVLTRMYAVKSPRDLPKAGLVTAVTHTIVGFLAVVAAYGALYLVATGVIDPLKSADSAIYAFANYLGTYAQVLVYAAVLAAALSSASMFLTSSSTLLSKDLTSALGIKIAPEKQISVSRIFMFILGAIAIVISVYSTQMVALLGTFGWGTLVSGTFPVFVVGLLWDRCNEKGAMCGTIVSLIFNIIPFFGFKYPSALPGYFITSALAVSVTVFVSLLTRRQETSPKLEAVLKL</sequence>
<evidence type="ECO:0000256" key="5">
    <source>
        <dbReference type="ARBA" id="ARBA00022692"/>
    </source>
</evidence>
<organism evidence="13">
    <name type="scientific">bioreactor metagenome</name>
    <dbReference type="NCBI Taxonomy" id="1076179"/>
    <lineage>
        <taxon>unclassified sequences</taxon>
        <taxon>metagenomes</taxon>
        <taxon>ecological metagenomes</taxon>
    </lineage>
</organism>
<gene>
    <name evidence="13" type="primary">opuE_5</name>
    <name evidence="13" type="ORF">SDC9_56414</name>
</gene>
<dbReference type="InterPro" id="IPR038377">
    <property type="entry name" value="Na/Glc_symporter_sf"/>
</dbReference>
<evidence type="ECO:0000256" key="8">
    <source>
        <dbReference type="ARBA" id="ARBA00023053"/>
    </source>
</evidence>
<feature type="transmembrane region" description="Helical" evidence="12">
    <location>
        <begin position="283"/>
        <end position="309"/>
    </location>
</feature>
<dbReference type="InterPro" id="IPR050277">
    <property type="entry name" value="Sodium:Solute_Symporter"/>
</dbReference>
<keyword evidence="8" id="KW-0915">Sodium</keyword>
<evidence type="ECO:0000313" key="13">
    <source>
        <dbReference type="EMBL" id="MPM10090.1"/>
    </source>
</evidence>
<dbReference type="InterPro" id="IPR001734">
    <property type="entry name" value="Na/solute_symporter"/>
</dbReference>
<feature type="transmembrane region" description="Helical" evidence="12">
    <location>
        <begin position="241"/>
        <end position="262"/>
    </location>
</feature>
<evidence type="ECO:0000256" key="6">
    <source>
        <dbReference type="ARBA" id="ARBA00022847"/>
    </source>
</evidence>
<evidence type="ECO:0000256" key="9">
    <source>
        <dbReference type="ARBA" id="ARBA00023065"/>
    </source>
</evidence>
<dbReference type="PANTHER" id="PTHR48086">
    <property type="entry name" value="SODIUM/PROLINE SYMPORTER-RELATED"/>
    <property type="match status" value="1"/>
</dbReference>
<dbReference type="EMBL" id="VSSQ01001649">
    <property type="protein sequence ID" value="MPM10090.1"/>
    <property type="molecule type" value="Genomic_DNA"/>
</dbReference>
<reference evidence="13" key="1">
    <citation type="submission" date="2019-08" db="EMBL/GenBank/DDBJ databases">
        <authorList>
            <person name="Kucharzyk K."/>
            <person name="Murdoch R.W."/>
            <person name="Higgins S."/>
            <person name="Loffler F."/>
        </authorList>
    </citation>
    <scope>NUCLEOTIDE SEQUENCE</scope>
</reference>
<dbReference type="AlphaFoldDB" id="A0A644X1R4"/>
<evidence type="ECO:0000256" key="10">
    <source>
        <dbReference type="ARBA" id="ARBA00023136"/>
    </source>
</evidence>